<organism evidence="2 3">
    <name type="scientific">Caenispirillum bisanense</name>
    <dbReference type="NCBI Taxonomy" id="414052"/>
    <lineage>
        <taxon>Bacteria</taxon>
        <taxon>Pseudomonadati</taxon>
        <taxon>Pseudomonadota</taxon>
        <taxon>Alphaproteobacteria</taxon>
        <taxon>Rhodospirillales</taxon>
        <taxon>Novispirillaceae</taxon>
        <taxon>Caenispirillum</taxon>
    </lineage>
</organism>
<dbReference type="OrthoDB" id="8100830at2"/>
<evidence type="ECO:0000313" key="3">
    <source>
        <dbReference type="Proteomes" id="UP000219621"/>
    </source>
</evidence>
<sequence length="216" mass="23000">MSRPGRDDEDGGGGFLSRWSRLKQEAREREQEPATEPDPAPEPPAEAEPDAADDTAPATDVVEGEATEPLDLPDIDSLTRDSDYSVFMRAGVPADLRRQALRKLWRSDPVLANLDGLNDYDENYAAPSIVGAAVRTAYDVFKGYAPRDVEAGEATAEAADSLEAAAQQSDTAAQYPQPPTEQPEEAAKAAASAAAAEPENKTDESGPLSGENDERA</sequence>
<dbReference type="InterPro" id="IPR021735">
    <property type="entry name" value="DUF3306"/>
</dbReference>
<evidence type="ECO:0000313" key="2">
    <source>
        <dbReference type="EMBL" id="SOD90905.1"/>
    </source>
</evidence>
<feature type="compositionally biased region" description="Low complexity" evidence="1">
    <location>
        <begin position="188"/>
        <end position="197"/>
    </location>
</feature>
<feature type="compositionally biased region" description="Basic and acidic residues" evidence="1">
    <location>
        <begin position="22"/>
        <end position="32"/>
    </location>
</feature>
<dbReference type="AlphaFoldDB" id="A0A286G5Y2"/>
<feature type="compositionally biased region" description="Acidic residues" evidence="1">
    <location>
        <begin position="62"/>
        <end position="74"/>
    </location>
</feature>
<evidence type="ECO:0000256" key="1">
    <source>
        <dbReference type="SAM" id="MobiDB-lite"/>
    </source>
</evidence>
<feature type="compositionally biased region" description="Low complexity" evidence="1">
    <location>
        <begin position="153"/>
        <end position="166"/>
    </location>
</feature>
<name>A0A286G5Y2_9PROT</name>
<proteinExistence type="predicted"/>
<protein>
    <recommendedName>
        <fullName evidence="4">DUF3306 domain-containing protein</fullName>
    </recommendedName>
</protein>
<dbReference type="Pfam" id="PF11748">
    <property type="entry name" value="DUF3306"/>
    <property type="match status" value="1"/>
</dbReference>
<dbReference type="EMBL" id="OCNJ01000001">
    <property type="protein sequence ID" value="SOD90905.1"/>
    <property type="molecule type" value="Genomic_DNA"/>
</dbReference>
<dbReference type="RefSeq" id="WP_097277574.1">
    <property type="nucleotide sequence ID" value="NZ_OCNJ01000001.1"/>
</dbReference>
<reference evidence="2 3" key="1">
    <citation type="submission" date="2017-09" db="EMBL/GenBank/DDBJ databases">
        <authorList>
            <person name="Ehlers B."/>
            <person name="Leendertz F.H."/>
        </authorList>
    </citation>
    <scope>NUCLEOTIDE SEQUENCE [LARGE SCALE GENOMIC DNA]</scope>
    <source>
        <strain evidence="2 3">USBA 140</strain>
    </source>
</reference>
<gene>
    <name evidence="2" type="ORF">SAMN05421508_101711</name>
</gene>
<evidence type="ECO:0008006" key="4">
    <source>
        <dbReference type="Google" id="ProtNLM"/>
    </source>
</evidence>
<keyword evidence="3" id="KW-1185">Reference proteome</keyword>
<feature type="region of interest" description="Disordered" evidence="1">
    <location>
        <begin position="1"/>
        <end position="78"/>
    </location>
</feature>
<accession>A0A286G5Y2</accession>
<feature type="region of interest" description="Disordered" evidence="1">
    <location>
        <begin position="152"/>
        <end position="216"/>
    </location>
</feature>
<dbReference type="Proteomes" id="UP000219621">
    <property type="component" value="Unassembled WGS sequence"/>
</dbReference>